<dbReference type="PANTHER" id="PTHR44067">
    <property type="entry name" value="S-ADENOSYL-L-METHIONINE-DEPENDENT METHYLTRANSFERASE SUPERFAMILY PROTEIN-RELATED"/>
    <property type="match status" value="1"/>
</dbReference>
<sequence length="87" mass="9350">NRVDENPVIIKLGNDDSTTAASTISDELGVALVPHKLPFGYSPKIGAGEIHMPVGEACLRLHEELKEYMTYEIGGECPVDDVLAQGL</sequence>
<feature type="non-terminal residue" evidence="1">
    <location>
        <position position="1"/>
    </location>
</feature>
<keyword evidence="2" id="KW-1185">Reference proteome</keyword>
<reference evidence="1 2" key="1">
    <citation type="journal article" date="2018" name="Front. Plant Sci.">
        <title>Red Clover (Trifolium pratense) and Zigzag Clover (T. medium) - A Picture of Genomic Similarities and Differences.</title>
        <authorList>
            <person name="Dluhosova J."/>
            <person name="Istvanek J."/>
            <person name="Nedelnik J."/>
            <person name="Repkova J."/>
        </authorList>
    </citation>
    <scope>NUCLEOTIDE SEQUENCE [LARGE SCALE GENOMIC DNA]</scope>
    <source>
        <strain evidence="2">cv. 10/8</strain>
        <tissue evidence="1">Leaf</tissue>
    </source>
</reference>
<dbReference type="AlphaFoldDB" id="A0A392TPX6"/>
<evidence type="ECO:0000313" key="1">
    <source>
        <dbReference type="EMBL" id="MCI61895.1"/>
    </source>
</evidence>
<dbReference type="PANTHER" id="PTHR44067:SF10">
    <property type="entry name" value="S-ADENOSYL-L-METHIONINE-DEPENDENT METHYLTRANSFERASE SUPERFAMILY PROTEIN"/>
    <property type="match status" value="1"/>
</dbReference>
<dbReference type="InterPro" id="IPR053223">
    <property type="entry name" value="Prob_Methyltransferase"/>
</dbReference>
<name>A0A392TPX6_9FABA</name>
<accession>A0A392TPX6</accession>
<organism evidence="1 2">
    <name type="scientific">Trifolium medium</name>
    <dbReference type="NCBI Taxonomy" id="97028"/>
    <lineage>
        <taxon>Eukaryota</taxon>
        <taxon>Viridiplantae</taxon>
        <taxon>Streptophyta</taxon>
        <taxon>Embryophyta</taxon>
        <taxon>Tracheophyta</taxon>
        <taxon>Spermatophyta</taxon>
        <taxon>Magnoliopsida</taxon>
        <taxon>eudicotyledons</taxon>
        <taxon>Gunneridae</taxon>
        <taxon>Pentapetalae</taxon>
        <taxon>rosids</taxon>
        <taxon>fabids</taxon>
        <taxon>Fabales</taxon>
        <taxon>Fabaceae</taxon>
        <taxon>Papilionoideae</taxon>
        <taxon>50 kb inversion clade</taxon>
        <taxon>NPAAA clade</taxon>
        <taxon>Hologalegina</taxon>
        <taxon>IRL clade</taxon>
        <taxon>Trifolieae</taxon>
        <taxon>Trifolium</taxon>
    </lineage>
</organism>
<dbReference type="Proteomes" id="UP000265520">
    <property type="component" value="Unassembled WGS sequence"/>
</dbReference>
<dbReference type="EMBL" id="LXQA010608468">
    <property type="protein sequence ID" value="MCI61895.1"/>
    <property type="molecule type" value="Genomic_DNA"/>
</dbReference>
<evidence type="ECO:0000313" key="2">
    <source>
        <dbReference type="Proteomes" id="UP000265520"/>
    </source>
</evidence>
<comment type="caution">
    <text evidence="1">The sequence shown here is derived from an EMBL/GenBank/DDBJ whole genome shotgun (WGS) entry which is preliminary data.</text>
</comment>
<proteinExistence type="predicted"/>
<feature type="non-terminal residue" evidence="1">
    <location>
        <position position="87"/>
    </location>
</feature>
<protein>
    <submittedName>
        <fullName evidence="1">Uncharacterized protein</fullName>
    </submittedName>
</protein>